<dbReference type="Proteomes" id="UP001597405">
    <property type="component" value="Unassembled WGS sequence"/>
</dbReference>
<accession>A0ABW4U7G5</accession>
<keyword evidence="3" id="KW-1185">Reference proteome</keyword>
<reference evidence="3" key="1">
    <citation type="journal article" date="2019" name="Int. J. Syst. Evol. Microbiol.">
        <title>The Global Catalogue of Microorganisms (GCM) 10K type strain sequencing project: providing services to taxonomists for standard genome sequencing and annotation.</title>
        <authorList>
            <consortium name="The Broad Institute Genomics Platform"/>
            <consortium name="The Broad Institute Genome Sequencing Center for Infectious Disease"/>
            <person name="Wu L."/>
            <person name="Ma J."/>
        </authorList>
    </citation>
    <scope>NUCLEOTIDE SEQUENCE [LARGE SCALE GENOMIC DNA]</scope>
    <source>
        <strain evidence="3">CGMCC 1.16225</strain>
    </source>
</reference>
<sequence length="122" mass="13467">MANDKALKRLIKRQMHLTQPGANDHLKTTAPRRLVSVTCAVCGKDFEAVQTGRRQPSTRCSEVCRREARRRYSNAYNATAKAELEDLRARAAAGDLERFGIGRDGRPTELSTPDVDGKPGDA</sequence>
<proteinExistence type="predicted"/>
<comment type="caution">
    <text evidence="2">The sequence shown here is derived from an EMBL/GenBank/DDBJ whole genome shotgun (WGS) entry which is preliminary data.</text>
</comment>
<feature type="compositionally biased region" description="Basic and acidic residues" evidence="1">
    <location>
        <begin position="98"/>
        <end position="107"/>
    </location>
</feature>
<dbReference type="RefSeq" id="WP_379095297.1">
    <property type="nucleotide sequence ID" value="NZ_JBHUGZ010000005.1"/>
</dbReference>
<dbReference type="EMBL" id="JBHUGZ010000005">
    <property type="protein sequence ID" value="MFD1982468.1"/>
    <property type="molecule type" value="Genomic_DNA"/>
</dbReference>
<evidence type="ECO:0000313" key="3">
    <source>
        <dbReference type="Proteomes" id="UP001597405"/>
    </source>
</evidence>
<evidence type="ECO:0000313" key="2">
    <source>
        <dbReference type="EMBL" id="MFD1982468.1"/>
    </source>
</evidence>
<protein>
    <recommendedName>
        <fullName evidence="4">Transcriptional regulator</fullName>
    </recommendedName>
</protein>
<name>A0ABW4U7G5_9HYPH</name>
<gene>
    <name evidence="2" type="ORF">ACFSOZ_07215</name>
</gene>
<organism evidence="2 3">
    <name type="scientific">Mesorhizobium newzealandense</name>
    <dbReference type="NCBI Taxonomy" id="1300302"/>
    <lineage>
        <taxon>Bacteria</taxon>
        <taxon>Pseudomonadati</taxon>
        <taxon>Pseudomonadota</taxon>
        <taxon>Alphaproteobacteria</taxon>
        <taxon>Hyphomicrobiales</taxon>
        <taxon>Phyllobacteriaceae</taxon>
        <taxon>Mesorhizobium</taxon>
    </lineage>
</organism>
<feature type="region of interest" description="Disordered" evidence="1">
    <location>
        <begin position="98"/>
        <end position="122"/>
    </location>
</feature>
<evidence type="ECO:0008006" key="4">
    <source>
        <dbReference type="Google" id="ProtNLM"/>
    </source>
</evidence>
<evidence type="ECO:0000256" key="1">
    <source>
        <dbReference type="SAM" id="MobiDB-lite"/>
    </source>
</evidence>